<dbReference type="CDD" id="cd19756">
    <property type="entry name" value="Bbox2"/>
    <property type="match status" value="1"/>
</dbReference>
<dbReference type="EMBL" id="CAJNOM010000009">
    <property type="protein sequence ID" value="CAF0772745.1"/>
    <property type="molecule type" value="Genomic_DNA"/>
</dbReference>
<dbReference type="GO" id="GO:0008270">
    <property type="term" value="F:zinc ion binding"/>
    <property type="evidence" value="ECO:0007669"/>
    <property type="project" value="UniProtKB-KW"/>
</dbReference>
<dbReference type="InterPro" id="IPR047153">
    <property type="entry name" value="TRIM45/56/19-like"/>
</dbReference>
<organism evidence="8 10">
    <name type="scientific">Adineta steineri</name>
    <dbReference type="NCBI Taxonomy" id="433720"/>
    <lineage>
        <taxon>Eukaryota</taxon>
        <taxon>Metazoa</taxon>
        <taxon>Spiralia</taxon>
        <taxon>Gnathifera</taxon>
        <taxon>Rotifera</taxon>
        <taxon>Eurotatoria</taxon>
        <taxon>Bdelloidea</taxon>
        <taxon>Adinetida</taxon>
        <taxon>Adinetidae</taxon>
        <taxon>Adineta</taxon>
    </lineage>
</organism>
<evidence type="ECO:0000256" key="1">
    <source>
        <dbReference type="ARBA" id="ARBA00022723"/>
    </source>
</evidence>
<protein>
    <submittedName>
        <fullName evidence="8">Uncharacterized protein</fullName>
    </submittedName>
</protein>
<dbReference type="EMBL" id="CAJNOI010000198">
    <property type="protein sequence ID" value="CAF1176817.1"/>
    <property type="molecule type" value="Genomic_DNA"/>
</dbReference>
<dbReference type="Pfam" id="PF00643">
    <property type="entry name" value="zf-B_box"/>
    <property type="match status" value="2"/>
</dbReference>
<dbReference type="InterPro" id="IPR017907">
    <property type="entry name" value="Znf_RING_CS"/>
</dbReference>
<dbReference type="InterPro" id="IPR027370">
    <property type="entry name" value="Znf-RING_euk"/>
</dbReference>
<keyword evidence="2 4" id="KW-0863">Zinc-finger</keyword>
<dbReference type="AlphaFoldDB" id="A0A814UUJ4"/>
<dbReference type="PROSITE" id="PS00518">
    <property type="entry name" value="ZF_RING_1"/>
    <property type="match status" value="1"/>
</dbReference>
<dbReference type="PANTHER" id="PTHR25462:SF306">
    <property type="entry name" value="TRIPARTITE MOTIF CONTAINING 9"/>
    <property type="match status" value="1"/>
</dbReference>
<dbReference type="PROSITE" id="PS50119">
    <property type="entry name" value="ZF_BBOX"/>
    <property type="match status" value="2"/>
</dbReference>
<evidence type="ECO:0000259" key="5">
    <source>
        <dbReference type="PROSITE" id="PS50089"/>
    </source>
</evidence>
<dbReference type="Pfam" id="PF13445">
    <property type="entry name" value="zf-RING_UBOX"/>
    <property type="match status" value="1"/>
</dbReference>
<evidence type="ECO:0000313" key="8">
    <source>
        <dbReference type="EMBL" id="CAF1176817.1"/>
    </source>
</evidence>
<dbReference type="InterPro" id="IPR013083">
    <property type="entry name" value="Znf_RING/FYVE/PHD"/>
</dbReference>
<dbReference type="CDD" id="cd19757">
    <property type="entry name" value="Bbox1"/>
    <property type="match status" value="1"/>
</dbReference>
<dbReference type="InterPro" id="IPR001841">
    <property type="entry name" value="Znf_RING"/>
</dbReference>
<name>A0A814UUJ4_9BILA</name>
<evidence type="ECO:0000256" key="3">
    <source>
        <dbReference type="ARBA" id="ARBA00022833"/>
    </source>
</evidence>
<evidence type="ECO:0000313" key="10">
    <source>
        <dbReference type="Proteomes" id="UP000663877"/>
    </source>
</evidence>
<keyword evidence="9" id="KW-1185">Reference proteome</keyword>
<dbReference type="SMART" id="SM00336">
    <property type="entry name" value="BBOX"/>
    <property type="match status" value="2"/>
</dbReference>
<reference evidence="8" key="1">
    <citation type="submission" date="2021-02" db="EMBL/GenBank/DDBJ databases">
        <authorList>
            <person name="Nowell W R."/>
        </authorList>
    </citation>
    <scope>NUCLEOTIDE SEQUENCE</scope>
</reference>
<evidence type="ECO:0000313" key="7">
    <source>
        <dbReference type="EMBL" id="CAF0772745.1"/>
    </source>
</evidence>
<dbReference type="Gene3D" id="3.30.160.60">
    <property type="entry name" value="Classic Zinc Finger"/>
    <property type="match status" value="1"/>
</dbReference>
<evidence type="ECO:0000259" key="6">
    <source>
        <dbReference type="PROSITE" id="PS50119"/>
    </source>
</evidence>
<sequence length="204" mass="23249">MASKSARKQQHTDIDNLITCAICFDYFVDPRLLPCSHTYCLRCIHQIALANHGQFKCPMRDETSIERDAIDSLPINRAVRDMVEILPHVVNATGQNRQSSVPRCDECQSAEAKLWCIDCGIGYCTTCGTTFHKRGLAHHRLVPIGEKPIEIKRCEQHRDEKLTYWCNCEKLICMDCQLPKQHKDHTAVPISEVTVDITEKVSIQ</sequence>
<dbReference type="InterPro" id="IPR000315">
    <property type="entry name" value="Znf_B-box"/>
</dbReference>
<accession>A0A814UUJ4</accession>
<dbReference type="GO" id="GO:0061630">
    <property type="term" value="F:ubiquitin protein ligase activity"/>
    <property type="evidence" value="ECO:0007669"/>
    <property type="project" value="TreeGrafter"/>
</dbReference>
<keyword evidence="3" id="KW-0862">Zinc</keyword>
<comment type="caution">
    <text evidence="8">The sequence shown here is derived from an EMBL/GenBank/DDBJ whole genome shotgun (WGS) entry which is preliminary data.</text>
</comment>
<feature type="domain" description="B box-type" evidence="6">
    <location>
        <begin position="149"/>
        <end position="190"/>
    </location>
</feature>
<gene>
    <name evidence="8" type="ORF">BJG266_LOCUS25527</name>
    <name evidence="7" type="ORF">QVE165_LOCUS2699</name>
</gene>
<feature type="domain" description="RING-type" evidence="5">
    <location>
        <begin position="20"/>
        <end position="59"/>
    </location>
</feature>
<feature type="domain" description="B box-type" evidence="6">
    <location>
        <begin position="99"/>
        <end position="144"/>
    </location>
</feature>
<dbReference type="Gene3D" id="3.30.40.10">
    <property type="entry name" value="Zinc/RING finger domain, C3HC4 (zinc finger)"/>
    <property type="match status" value="1"/>
</dbReference>
<dbReference type="SUPFAM" id="SSF57845">
    <property type="entry name" value="B-box zinc-binding domain"/>
    <property type="match status" value="1"/>
</dbReference>
<dbReference type="Gene3D" id="4.10.830.40">
    <property type="match status" value="1"/>
</dbReference>
<proteinExistence type="predicted"/>
<dbReference type="PROSITE" id="PS50089">
    <property type="entry name" value="ZF_RING_2"/>
    <property type="match status" value="1"/>
</dbReference>
<dbReference type="PANTHER" id="PTHR25462">
    <property type="entry name" value="BONUS, ISOFORM C-RELATED"/>
    <property type="match status" value="1"/>
</dbReference>
<dbReference type="OrthoDB" id="342730at2759"/>
<evidence type="ECO:0000256" key="4">
    <source>
        <dbReference type="PROSITE-ProRule" id="PRU00024"/>
    </source>
</evidence>
<dbReference type="Proteomes" id="UP000663877">
    <property type="component" value="Unassembled WGS sequence"/>
</dbReference>
<dbReference type="PROSITE" id="PS00028">
    <property type="entry name" value="ZINC_FINGER_C2H2_1"/>
    <property type="match status" value="1"/>
</dbReference>
<dbReference type="SUPFAM" id="SSF57850">
    <property type="entry name" value="RING/U-box"/>
    <property type="match status" value="1"/>
</dbReference>
<evidence type="ECO:0000313" key="9">
    <source>
        <dbReference type="Proteomes" id="UP000663832"/>
    </source>
</evidence>
<evidence type="ECO:0000256" key="2">
    <source>
        <dbReference type="ARBA" id="ARBA00022771"/>
    </source>
</evidence>
<dbReference type="SMART" id="SM00184">
    <property type="entry name" value="RING"/>
    <property type="match status" value="1"/>
</dbReference>
<dbReference type="Proteomes" id="UP000663832">
    <property type="component" value="Unassembled WGS sequence"/>
</dbReference>
<keyword evidence="1" id="KW-0479">Metal-binding</keyword>
<dbReference type="InterPro" id="IPR013087">
    <property type="entry name" value="Znf_C2H2_type"/>
</dbReference>